<evidence type="ECO:0000256" key="1">
    <source>
        <dbReference type="SAM" id="MobiDB-lite"/>
    </source>
</evidence>
<dbReference type="AlphaFoldDB" id="A0A6J4KAP3"/>
<sequence>AKACADPHHDDRGRRGLVRHPPGPGGDARAGPGRRRACGRGAQPAVGIASRVWRGVGGGAGPRAPPGGGAGGARGVGAGGRIRAAVRAGAPQPGPGDRRPLRPEPVEAEAGLLTAVLHGHARRRGSAREALAPRGSCGRGAGPGRRGRAPVAGRAVGPGGGSRRVPRTGRGAGVAAGAARARRGGGAEPGEARLRGAPGGERLAHAGRALPPRAAGLHPRHAARGGPV</sequence>
<proteinExistence type="predicted"/>
<evidence type="ECO:0000313" key="2">
    <source>
        <dbReference type="EMBL" id="CAA9300662.1"/>
    </source>
</evidence>
<feature type="compositionally biased region" description="Basic and acidic residues" evidence="1">
    <location>
        <begin position="1"/>
        <end position="14"/>
    </location>
</feature>
<dbReference type="EMBL" id="CADCTW010000025">
    <property type="protein sequence ID" value="CAA9300662.1"/>
    <property type="molecule type" value="Genomic_DNA"/>
</dbReference>
<feature type="non-terminal residue" evidence="2">
    <location>
        <position position="1"/>
    </location>
</feature>
<gene>
    <name evidence="2" type="ORF">AVDCRST_MAG68-376</name>
</gene>
<feature type="region of interest" description="Disordered" evidence="1">
    <location>
        <begin position="119"/>
        <end position="228"/>
    </location>
</feature>
<organism evidence="2">
    <name type="scientific">uncultured Gemmatimonadota bacterium</name>
    <dbReference type="NCBI Taxonomy" id="203437"/>
    <lineage>
        <taxon>Bacteria</taxon>
        <taxon>Pseudomonadati</taxon>
        <taxon>Gemmatimonadota</taxon>
        <taxon>environmental samples</taxon>
    </lineage>
</organism>
<feature type="region of interest" description="Disordered" evidence="1">
    <location>
        <begin position="1"/>
        <end position="44"/>
    </location>
</feature>
<protein>
    <submittedName>
        <fullName evidence="2">Uncharacterized protein</fullName>
    </submittedName>
</protein>
<feature type="non-terminal residue" evidence="2">
    <location>
        <position position="228"/>
    </location>
</feature>
<accession>A0A6J4KAP3</accession>
<reference evidence="2" key="1">
    <citation type="submission" date="2020-02" db="EMBL/GenBank/DDBJ databases">
        <authorList>
            <person name="Meier V. D."/>
        </authorList>
    </citation>
    <scope>NUCLEOTIDE SEQUENCE</scope>
    <source>
        <strain evidence="2">AVDCRST_MAG68</strain>
    </source>
</reference>
<feature type="region of interest" description="Disordered" evidence="1">
    <location>
        <begin position="57"/>
        <end position="77"/>
    </location>
</feature>
<name>A0A6J4KAP3_9BACT</name>
<feature type="compositionally biased region" description="Basic residues" evidence="1">
    <location>
        <begin position="218"/>
        <end position="228"/>
    </location>
</feature>